<evidence type="ECO:0000259" key="4">
    <source>
        <dbReference type="Pfam" id="PF21048"/>
    </source>
</evidence>
<proteinExistence type="predicted"/>
<feature type="domain" description="Rad26-like C-terminal" evidence="3">
    <location>
        <begin position="655"/>
        <end position="718"/>
    </location>
</feature>
<dbReference type="InterPro" id="IPR022093">
    <property type="entry name" value="Rad26-like_helical"/>
</dbReference>
<reference evidence="5 6" key="1">
    <citation type="journal article" date="2018" name="New Phytol.">
        <title>Comparative genomics and transcriptomics depict ericoid mycorrhizal fungi as versatile saprotrophs and plant mutualists.</title>
        <authorList>
            <person name="Martino E."/>
            <person name="Morin E."/>
            <person name="Grelet G.A."/>
            <person name="Kuo A."/>
            <person name="Kohler A."/>
            <person name="Daghino S."/>
            <person name="Barry K.W."/>
            <person name="Cichocki N."/>
            <person name="Clum A."/>
            <person name="Dockter R.B."/>
            <person name="Hainaut M."/>
            <person name="Kuo R.C."/>
            <person name="LaButti K."/>
            <person name="Lindahl B.D."/>
            <person name="Lindquist E.A."/>
            <person name="Lipzen A."/>
            <person name="Khouja H.R."/>
            <person name="Magnuson J."/>
            <person name="Murat C."/>
            <person name="Ohm R.A."/>
            <person name="Singer S.W."/>
            <person name="Spatafora J.W."/>
            <person name="Wang M."/>
            <person name="Veneault-Fourrey C."/>
            <person name="Henrissat B."/>
            <person name="Grigoriev I.V."/>
            <person name="Martin F.M."/>
            <person name="Perotto S."/>
        </authorList>
    </citation>
    <scope>NUCLEOTIDE SEQUENCE [LARGE SCALE GENOMIC DNA]</scope>
    <source>
        <strain evidence="5 6">ATCC 22711</strain>
    </source>
</reference>
<feature type="domain" description="Rad26-like helical repeats" evidence="2">
    <location>
        <begin position="446"/>
        <end position="649"/>
    </location>
</feature>
<dbReference type="Proteomes" id="UP000241818">
    <property type="component" value="Unassembled WGS sequence"/>
</dbReference>
<dbReference type="STRING" id="857342.A0A2T3AZB9"/>
<keyword evidence="6" id="KW-1185">Reference proteome</keyword>
<dbReference type="AlphaFoldDB" id="A0A2T3AZB9"/>
<feature type="region of interest" description="Disordered" evidence="1">
    <location>
        <begin position="1"/>
        <end position="147"/>
    </location>
</feature>
<feature type="compositionally biased region" description="Acidic residues" evidence="1">
    <location>
        <begin position="50"/>
        <end position="65"/>
    </location>
</feature>
<evidence type="ECO:0000259" key="3">
    <source>
        <dbReference type="Pfam" id="PF21046"/>
    </source>
</evidence>
<feature type="region of interest" description="Disordered" evidence="1">
    <location>
        <begin position="243"/>
        <end position="298"/>
    </location>
</feature>
<dbReference type="EMBL" id="KZ679012">
    <property type="protein sequence ID" value="PSS16516.1"/>
    <property type="molecule type" value="Genomic_DNA"/>
</dbReference>
<protein>
    <recommendedName>
        <fullName evidence="7">DNA repair protein Rad26</fullName>
    </recommendedName>
</protein>
<dbReference type="RefSeq" id="XP_024720024.1">
    <property type="nucleotide sequence ID" value="XM_024868769.1"/>
</dbReference>
<dbReference type="Pfam" id="PF21048">
    <property type="entry name" value="Rad26-like_N"/>
    <property type="match status" value="1"/>
</dbReference>
<organism evidence="5 6">
    <name type="scientific">Amorphotheca resinae ATCC 22711</name>
    <dbReference type="NCBI Taxonomy" id="857342"/>
    <lineage>
        <taxon>Eukaryota</taxon>
        <taxon>Fungi</taxon>
        <taxon>Dikarya</taxon>
        <taxon>Ascomycota</taxon>
        <taxon>Pezizomycotina</taxon>
        <taxon>Leotiomycetes</taxon>
        <taxon>Helotiales</taxon>
        <taxon>Amorphothecaceae</taxon>
        <taxon>Amorphotheca</taxon>
    </lineage>
</organism>
<feature type="compositionally biased region" description="Low complexity" evidence="1">
    <location>
        <begin position="266"/>
        <end position="288"/>
    </location>
</feature>
<feature type="compositionally biased region" description="Polar residues" evidence="1">
    <location>
        <begin position="79"/>
        <end position="109"/>
    </location>
</feature>
<dbReference type="Pfam" id="PF12331">
    <property type="entry name" value="Rad26-like_helical_rpts"/>
    <property type="match status" value="1"/>
</dbReference>
<evidence type="ECO:0000256" key="1">
    <source>
        <dbReference type="SAM" id="MobiDB-lite"/>
    </source>
</evidence>
<evidence type="ECO:0000313" key="5">
    <source>
        <dbReference type="EMBL" id="PSS16516.1"/>
    </source>
</evidence>
<dbReference type="OrthoDB" id="5245063at2759"/>
<evidence type="ECO:0000259" key="2">
    <source>
        <dbReference type="Pfam" id="PF12331"/>
    </source>
</evidence>
<gene>
    <name evidence="5" type="ORF">M430DRAFT_58991</name>
</gene>
<accession>A0A2T3AZB9</accession>
<sequence length="724" mass="81170">MAGYAHGENNFSDDDLDALPPNTLAELENTAIQFTQATQARPKAPPSSDYGDDFGDEDLDDAVVIDEERSAPAIVPALRQNNLGQASQREPFQPQQRYGSSPNWGSQQRRGPLQQPNRDRFRVPVSSPRNGPIAVRQANQSAGTDEAAALRKQLEEMRRELAALKQDNHIKTGEIAIVRSKLEKQAKQQELERDTLLKNSEEQLAKHRKELEAARIAANAAATERDFVKQDLLEAERARKLNKAAVTTPKKKKAHPHRDGFDDGELAILSPSKASPSKLSKPTSTPTKAGKRKRKTVDSPIAPLEVIHTEEPSERHEEKVPVFDEAIIARLGIQDDRFDFLGAMLDHRPHQYHLRTIEALGNHALPSAPEESFESIILGKIPELGLRKPATDLPIEFCELFISLWTKCFEEKYYTPIYLFIDMLTFALELKTLAIAPHIIDTLVPIAQRTADLVAIPRFNTESPEPYDKDIDVSSCLALLHLSALGCMGETQHITRFWRLIRWDFVLLTLSTNQPTSDFEMMLKILSTSVLRDTFGTIAPDDVNTQREYTKYIIDRLTYPLFEIPYMPTSMEKVPPDVLLHLRLEILHLLLGMTRSPYASLALATHPNAVGRLVSLMSDELDVLYDYRAGHESSALILSLSTRLLYHLVTTHELDMQAKLAAVHGGSQKYLLVLARLNFAEDDLLLESGIDVDVQGLALEMLNMKVTPEEVDEVNGAFFGSLRE</sequence>
<evidence type="ECO:0008006" key="7">
    <source>
        <dbReference type="Google" id="ProtNLM"/>
    </source>
</evidence>
<dbReference type="Pfam" id="PF21046">
    <property type="entry name" value="Rad26-like_C"/>
    <property type="match status" value="1"/>
</dbReference>
<name>A0A2T3AZB9_AMORE</name>
<feature type="domain" description="Rad26-like N-terminal" evidence="4">
    <location>
        <begin position="340"/>
        <end position="388"/>
    </location>
</feature>
<dbReference type="InterPro" id="IPR048379">
    <property type="entry name" value="Rad26-like_C"/>
</dbReference>
<dbReference type="InterPro" id="IPR048380">
    <property type="entry name" value="Rad26-like_N"/>
</dbReference>
<evidence type="ECO:0000313" key="6">
    <source>
        <dbReference type="Proteomes" id="UP000241818"/>
    </source>
</evidence>
<feature type="compositionally biased region" description="Polar residues" evidence="1">
    <location>
        <begin position="30"/>
        <end position="39"/>
    </location>
</feature>
<dbReference type="InParanoid" id="A0A2T3AZB9"/>
<dbReference type="GeneID" id="36576850"/>